<organism evidence="1 2">
    <name type="scientific">Meiothermus luteus</name>
    <dbReference type="NCBI Taxonomy" id="2026184"/>
    <lineage>
        <taxon>Bacteria</taxon>
        <taxon>Thermotogati</taxon>
        <taxon>Deinococcota</taxon>
        <taxon>Deinococci</taxon>
        <taxon>Thermales</taxon>
        <taxon>Thermaceae</taxon>
        <taxon>Meiothermus</taxon>
    </lineage>
</organism>
<comment type="caution">
    <text evidence="1">The sequence shown here is derived from an EMBL/GenBank/DDBJ whole genome shotgun (WGS) entry which is preliminary data.</text>
</comment>
<dbReference type="RefSeq" id="WP_119359851.1">
    <property type="nucleotide sequence ID" value="NZ_QWKZ01000030.1"/>
</dbReference>
<gene>
    <name evidence="1" type="ORF">Mlute_01195</name>
</gene>
<name>A0A399ES49_9DEIN</name>
<evidence type="ECO:0008006" key="3">
    <source>
        <dbReference type="Google" id="ProtNLM"/>
    </source>
</evidence>
<accession>A0A399ES49</accession>
<evidence type="ECO:0000313" key="1">
    <source>
        <dbReference type="EMBL" id="RIH86625.1"/>
    </source>
</evidence>
<reference evidence="1 2" key="1">
    <citation type="submission" date="2018-08" db="EMBL/GenBank/DDBJ databases">
        <title>Meiothermus luteus KCTC 52599 genome sequencing project.</title>
        <authorList>
            <person name="Da Costa M.S."/>
            <person name="Albuquerque L."/>
            <person name="Raposo P."/>
            <person name="Froufe H.J.C."/>
            <person name="Barroso C.S."/>
            <person name="Egas C."/>
        </authorList>
    </citation>
    <scope>NUCLEOTIDE SEQUENCE [LARGE SCALE GENOMIC DNA]</scope>
    <source>
        <strain evidence="1 2">KCTC 52599</strain>
    </source>
</reference>
<keyword evidence="2" id="KW-1185">Reference proteome</keyword>
<dbReference type="EMBL" id="QWKZ01000030">
    <property type="protein sequence ID" value="RIH86625.1"/>
    <property type="molecule type" value="Genomic_DNA"/>
</dbReference>
<evidence type="ECO:0000313" key="2">
    <source>
        <dbReference type="Proteomes" id="UP000265800"/>
    </source>
</evidence>
<dbReference type="OrthoDB" id="24737at2"/>
<sequence length="367" mass="39810">MGKKLLLVFLGMVLTACTGSSEEPIRALLAVGVVNQSSQASEVRFYLSRTLQPGVGESPRLVGSWPLDEPLVDFLYRRSLEGGNDQLWVLTSNRLRRYNTGLLRTSSVGSPTLDGFDQALPSGCSQGYLRAGQSHLLLVCPPSEPSRPIGNYQAWRIPYNATALPDPIDFLEPNLVRLDVPARLALGPGDQLLYLTPSQMGRYDFVNPYLERTFARSGAFPTDLIYTSNLALGLLDDNDSTTTDTTLLAWNLEATSGPSFNPNSNLAARDFARGAPPIFVLGTGLARFDGGFQLAPESVLSRSIAYRSGVAAQDQFLYLAQQNAPTLTVIDLTLNFASLTSAALRSSTISGNFQERLVALAFIPVEE</sequence>
<dbReference type="AlphaFoldDB" id="A0A399ES49"/>
<dbReference type="PROSITE" id="PS51257">
    <property type="entry name" value="PROKAR_LIPOPROTEIN"/>
    <property type="match status" value="1"/>
</dbReference>
<protein>
    <recommendedName>
        <fullName evidence="3">Lipoprotein</fullName>
    </recommendedName>
</protein>
<proteinExistence type="predicted"/>
<dbReference type="Proteomes" id="UP000265800">
    <property type="component" value="Unassembled WGS sequence"/>
</dbReference>